<feature type="domain" description="Mur ligase N-terminal catalytic" evidence="12">
    <location>
        <begin position="27"/>
        <end position="75"/>
    </location>
</feature>
<evidence type="ECO:0000256" key="1">
    <source>
        <dbReference type="ARBA" id="ARBA00022490"/>
    </source>
</evidence>
<keyword evidence="9 10" id="KW-0961">Cell wall biogenesis/degradation</keyword>
<accession>A0A1E5IJL4</accession>
<dbReference type="InterPro" id="IPR013221">
    <property type="entry name" value="Mur_ligase_cen"/>
</dbReference>
<sequence>MEPFYIKDLMCAVGGKFIKGNPGLLANGVSIDSRTIKKGEVYFAVRGARYDGHDFIKEAIDKGASAVVCSKDKIDFIKSFPDFVSIVKTNDTLISLGEFAKSYRTKFKNIKIAGVTGSNGKTTTKEILVSIFNRKGRTLSNEGNFNNRIGLPLSIFNLTSDIEYAVFEMGTSLRGEIKILSDISKPDAGIVTNVGFSHLETFVSPEGVFEEKKVLFDNVKETGFIVINNDDEFLRTVPRSVSRKIIAFALDTAADVCAKNIKLSPDKIDFEIFYKKTSVKIKMPAKGRFNVSNALAAAACAIGFGFSLDEIKCGIENFMLPKMRMKTLITGTNVVLINDAYNANPSSMRKAIQAILQSYDGKKINLVLGDMLELGNKSADYHFELGKFIKAQNISSVHLLGEMSFYTKEALNSKNVFYSKNSGALLAQLRQIHADEDCVFLFKASRNMKLEKIYAEFYNVLEQRNK</sequence>
<evidence type="ECO:0000256" key="3">
    <source>
        <dbReference type="ARBA" id="ARBA00022618"/>
    </source>
</evidence>
<feature type="domain" description="Mur ligase central" evidence="14">
    <location>
        <begin position="115"/>
        <end position="301"/>
    </location>
</feature>
<keyword evidence="7 10" id="KW-0573">Peptidoglycan synthesis</keyword>
<keyword evidence="1 10" id="KW-0963">Cytoplasm</keyword>
<dbReference type="InterPro" id="IPR036615">
    <property type="entry name" value="Mur_ligase_C_dom_sf"/>
</dbReference>
<name>A0A1E5IJL4_ENDTX</name>
<keyword evidence="16" id="KW-1185">Reference proteome</keyword>
<dbReference type="SUPFAM" id="SSF63418">
    <property type="entry name" value="MurE/MurF N-terminal domain"/>
    <property type="match status" value="1"/>
</dbReference>
<dbReference type="GO" id="GO:0005737">
    <property type="term" value="C:cytoplasm"/>
    <property type="evidence" value="ECO:0007669"/>
    <property type="project" value="UniProtKB-SubCell"/>
</dbReference>
<feature type="binding site" evidence="10">
    <location>
        <begin position="117"/>
        <end position="123"/>
    </location>
    <ligand>
        <name>ATP</name>
        <dbReference type="ChEBI" id="CHEBI:30616"/>
    </ligand>
</feature>
<evidence type="ECO:0000256" key="9">
    <source>
        <dbReference type="ARBA" id="ARBA00023316"/>
    </source>
</evidence>
<dbReference type="AlphaFoldDB" id="A0A1E5IJL4"/>
<dbReference type="Gene3D" id="3.40.1390.10">
    <property type="entry name" value="MurE/MurF, N-terminal domain"/>
    <property type="match status" value="1"/>
</dbReference>
<evidence type="ECO:0000313" key="16">
    <source>
        <dbReference type="Proteomes" id="UP000095237"/>
    </source>
</evidence>
<dbReference type="GO" id="GO:0009252">
    <property type="term" value="P:peptidoglycan biosynthetic process"/>
    <property type="evidence" value="ECO:0007669"/>
    <property type="project" value="UniProtKB-UniRule"/>
</dbReference>
<keyword evidence="4 10" id="KW-0547">Nucleotide-binding</keyword>
<comment type="subcellular location">
    <subcellularLocation>
        <location evidence="10 11">Cytoplasm</location>
    </subcellularLocation>
</comment>
<dbReference type="InterPro" id="IPR035911">
    <property type="entry name" value="MurE/MurF_N"/>
</dbReference>
<dbReference type="InterPro" id="IPR036565">
    <property type="entry name" value="Mur-like_cat_sf"/>
</dbReference>
<feature type="domain" description="Mur ligase C-terminal" evidence="13">
    <location>
        <begin position="324"/>
        <end position="445"/>
    </location>
</feature>
<dbReference type="GO" id="GO:0047480">
    <property type="term" value="F:UDP-N-acetylmuramoyl-tripeptide-D-alanyl-D-alanine ligase activity"/>
    <property type="evidence" value="ECO:0007669"/>
    <property type="project" value="UniProtKB-UniRule"/>
</dbReference>
<dbReference type="Gene3D" id="3.90.190.20">
    <property type="entry name" value="Mur ligase, C-terminal domain"/>
    <property type="match status" value="1"/>
</dbReference>
<dbReference type="UniPathway" id="UPA00219"/>
<dbReference type="Pfam" id="PF01225">
    <property type="entry name" value="Mur_ligase"/>
    <property type="match status" value="1"/>
</dbReference>
<keyword evidence="6 10" id="KW-0133">Cell shape</keyword>
<dbReference type="Proteomes" id="UP000095237">
    <property type="component" value="Unassembled WGS sequence"/>
</dbReference>
<dbReference type="GO" id="GO:0051301">
    <property type="term" value="P:cell division"/>
    <property type="evidence" value="ECO:0007669"/>
    <property type="project" value="UniProtKB-KW"/>
</dbReference>
<gene>
    <name evidence="10" type="primary">murF</name>
    <name evidence="15" type="ORF">ATZ36_17125</name>
</gene>
<evidence type="ECO:0000256" key="6">
    <source>
        <dbReference type="ARBA" id="ARBA00022960"/>
    </source>
</evidence>
<dbReference type="SUPFAM" id="SSF53244">
    <property type="entry name" value="MurD-like peptide ligases, peptide-binding domain"/>
    <property type="match status" value="1"/>
</dbReference>
<dbReference type="EC" id="6.3.2.10" evidence="10 11"/>
<comment type="caution">
    <text evidence="15">The sequence shown here is derived from an EMBL/GenBank/DDBJ whole genome shotgun (WGS) entry which is preliminary data.</text>
</comment>
<dbReference type="InterPro" id="IPR000713">
    <property type="entry name" value="Mur_ligase_N"/>
</dbReference>
<dbReference type="GO" id="GO:0008360">
    <property type="term" value="P:regulation of cell shape"/>
    <property type="evidence" value="ECO:0007669"/>
    <property type="project" value="UniProtKB-KW"/>
</dbReference>
<dbReference type="EMBL" id="LNVX01000291">
    <property type="protein sequence ID" value="OEG70697.1"/>
    <property type="molecule type" value="Genomic_DNA"/>
</dbReference>
<evidence type="ECO:0000256" key="7">
    <source>
        <dbReference type="ARBA" id="ARBA00022984"/>
    </source>
</evidence>
<evidence type="ECO:0000256" key="4">
    <source>
        <dbReference type="ARBA" id="ARBA00022741"/>
    </source>
</evidence>
<dbReference type="InterPro" id="IPR051046">
    <property type="entry name" value="MurCDEF_CellWall_CoF430Synth"/>
</dbReference>
<dbReference type="GO" id="GO:0005524">
    <property type="term" value="F:ATP binding"/>
    <property type="evidence" value="ECO:0007669"/>
    <property type="project" value="UniProtKB-UniRule"/>
</dbReference>
<evidence type="ECO:0000256" key="11">
    <source>
        <dbReference type="RuleBase" id="RU004136"/>
    </source>
</evidence>
<evidence type="ECO:0000256" key="10">
    <source>
        <dbReference type="HAMAP-Rule" id="MF_02019"/>
    </source>
</evidence>
<comment type="pathway">
    <text evidence="10 11">Cell wall biogenesis; peptidoglycan biosynthesis.</text>
</comment>
<protein>
    <recommendedName>
        <fullName evidence="10 11">UDP-N-acetylmuramoyl-tripeptide--D-alanyl-D-alanine ligase</fullName>
        <ecNumber evidence="10 11">6.3.2.10</ecNumber>
    </recommendedName>
    <alternativeName>
        <fullName evidence="10">D-alanyl-D-alanine-adding enzyme</fullName>
    </alternativeName>
</protein>
<evidence type="ECO:0000259" key="13">
    <source>
        <dbReference type="Pfam" id="PF02875"/>
    </source>
</evidence>
<proteinExistence type="inferred from homology"/>
<keyword evidence="8 10" id="KW-0131">Cell cycle</keyword>
<dbReference type="GO" id="GO:0071555">
    <property type="term" value="P:cell wall organization"/>
    <property type="evidence" value="ECO:0007669"/>
    <property type="project" value="UniProtKB-KW"/>
</dbReference>
<dbReference type="NCBIfam" id="TIGR01143">
    <property type="entry name" value="murF"/>
    <property type="match status" value="1"/>
</dbReference>
<dbReference type="SUPFAM" id="SSF53623">
    <property type="entry name" value="MurD-like peptide ligases, catalytic domain"/>
    <property type="match status" value="1"/>
</dbReference>
<dbReference type="PANTHER" id="PTHR43024:SF1">
    <property type="entry name" value="UDP-N-ACETYLMURAMOYL-TRIPEPTIDE--D-ALANYL-D-ALANINE LIGASE"/>
    <property type="match status" value="1"/>
</dbReference>
<reference evidence="15 16" key="1">
    <citation type="submission" date="2015-11" db="EMBL/GenBank/DDBJ databases">
        <title>Evidence for parallel genomic evolution in an endosymbiosis of termite gut flagellates.</title>
        <authorList>
            <person name="Zheng H."/>
        </authorList>
    </citation>
    <scope>NUCLEOTIDE SEQUENCE [LARGE SCALE GENOMIC DNA]</scope>
    <source>
        <strain evidence="15 16">CET450</strain>
    </source>
</reference>
<evidence type="ECO:0000256" key="2">
    <source>
        <dbReference type="ARBA" id="ARBA00022598"/>
    </source>
</evidence>
<keyword evidence="3 10" id="KW-0132">Cell division</keyword>
<dbReference type="GO" id="GO:0008766">
    <property type="term" value="F:UDP-N-acetylmuramoylalanyl-D-glutamyl-2,6-diaminopimelate-D-alanyl-D-alanine ligase activity"/>
    <property type="evidence" value="ECO:0007669"/>
    <property type="project" value="RHEA"/>
</dbReference>
<dbReference type="PANTHER" id="PTHR43024">
    <property type="entry name" value="UDP-N-ACETYLMURAMOYL-TRIPEPTIDE--D-ALANYL-D-ALANINE LIGASE"/>
    <property type="match status" value="1"/>
</dbReference>
<keyword evidence="2 10" id="KW-0436">Ligase</keyword>
<comment type="function">
    <text evidence="10 11">Involved in cell wall formation. Catalyzes the final step in the synthesis of UDP-N-acetylmuramoyl-pentapeptide, the precursor of murein.</text>
</comment>
<organism evidence="15 16">
    <name type="scientific">Endomicrobium trichonymphae</name>
    <dbReference type="NCBI Taxonomy" id="1408204"/>
    <lineage>
        <taxon>Bacteria</taxon>
        <taxon>Pseudomonadati</taxon>
        <taxon>Elusimicrobiota</taxon>
        <taxon>Endomicrobiia</taxon>
        <taxon>Endomicrobiales</taxon>
        <taxon>Endomicrobiaceae</taxon>
        <taxon>Candidatus Endomicrobiellum</taxon>
    </lineage>
</organism>
<evidence type="ECO:0000259" key="14">
    <source>
        <dbReference type="Pfam" id="PF08245"/>
    </source>
</evidence>
<dbReference type="HAMAP" id="MF_02019">
    <property type="entry name" value="MurF"/>
    <property type="match status" value="1"/>
</dbReference>
<dbReference type="Pfam" id="PF08245">
    <property type="entry name" value="Mur_ligase_M"/>
    <property type="match status" value="1"/>
</dbReference>
<dbReference type="Gene3D" id="3.40.1190.10">
    <property type="entry name" value="Mur-like, catalytic domain"/>
    <property type="match status" value="1"/>
</dbReference>
<dbReference type="Pfam" id="PF02875">
    <property type="entry name" value="Mur_ligase_C"/>
    <property type="match status" value="1"/>
</dbReference>
<evidence type="ECO:0000313" key="15">
    <source>
        <dbReference type="EMBL" id="OEG70697.1"/>
    </source>
</evidence>
<dbReference type="InterPro" id="IPR005863">
    <property type="entry name" value="UDP-N-AcMur_synth"/>
</dbReference>
<evidence type="ECO:0000256" key="8">
    <source>
        <dbReference type="ARBA" id="ARBA00023306"/>
    </source>
</evidence>
<evidence type="ECO:0000259" key="12">
    <source>
        <dbReference type="Pfam" id="PF01225"/>
    </source>
</evidence>
<dbReference type="InterPro" id="IPR004101">
    <property type="entry name" value="Mur_ligase_C"/>
</dbReference>
<keyword evidence="5 10" id="KW-0067">ATP-binding</keyword>
<evidence type="ECO:0000256" key="5">
    <source>
        <dbReference type="ARBA" id="ARBA00022840"/>
    </source>
</evidence>
<comment type="catalytic activity">
    <reaction evidence="10 11">
        <text>D-alanyl-D-alanine + UDP-N-acetyl-alpha-D-muramoyl-L-alanyl-gamma-D-glutamyl-meso-2,6-diaminopimelate + ATP = UDP-N-acetyl-alpha-D-muramoyl-L-alanyl-gamma-D-glutamyl-meso-2,6-diaminopimeloyl-D-alanyl-D-alanine + ADP + phosphate + H(+)</text>
        <dbReference type="Rhea" id="RHEA:28374"/>
        <dbReference type="ChEBI" id="CHEBI:15378"/>
        <dbReference type="ChEBI" id="CHEBI:30616"/>
        <dbReference type="ChEBI" id="CHEBI:43474"/>
        <dbReference type="ChEBI" id="CHEBI:57822"/>
        <dbReference type="ChEBI" id="CHEBI:61386"/>
        <dbReference type="ChEBI" id="CHEBI:83905"/>
        <dbReference type="ChEBI" id="CHEBI:456216"/>
        <dbReference type="EC" id="6.3.2.10"/>
    </reaction>
</comment>
<comment type="similarity">
    <text evidence="10">Belongs to the MurCDEF family. MurF subfamily.</text>
</comment>